<dbReference type="EMBL" id="JAQOMS010000002">
    <property type="protein sequence ID" value="MDC2891227.1"/>
    <property type="molecule type" value="Genomic_DNA"/>
</dbReference>
<dbReference type="InterPro" id="IPR005829">
    <property type="entry name" value="Sugar_transporter_CS"/>
</dbReference>
<keyword evidence="10" id="KW-1185">Reference proteome</keyword>
<evidence type="ECO:0000256" key="1">
    <source>
        <dbReference type="ARBA" id="ARBA00004141"/>
    </source>
</evidence>
<keyword evidence="5 7" id="KW-1133">Transmembrane helix</keyword>
<reference evidence="9 10" key="1">
    <citation type="submission" date="2023-01" db="EMBL/GenBank/DDBJ databases">
        <title>Psychrosphaera sp. nov., isolated from marine algae.</title>
        <authorList>
            <person name="Bayburt H."/>
            <person name="Choi B.J."/>
            <person name="Kim J.M."/>
            <person name="Choi D.G."/>
            <person name="Jeon C.O."/>
        </authorList>
    </citation>
    <scope>NUCLEOTIDE SEQUENCE [LARGE SCALE GENOMIC DNA]</scope>
    <source>
        <strain evidence="9 10">G1-22</strain>
    </source>
</reference>
<evidence type="ECO:0000256" key="7">
    <source>
        <dbReference type="SAM" id="Phobius"/>
    </source>
</evidence>
<dbReference type="Pfam" id="PF00083">
    <property type="entry name" value="Sugar_tr"/>
    <property type="match status" value="2"/>
</dbReference>
<dbReference type="InterPro" id="IPR050820">
    <property type="entry name" value="MFS_Sugar_Transporter"/>
</dbReference>
<evidence type="ECO:0000256" key="3">
    <source>
        <dbReference type="ARBA" id="ARBA00022448"/>
    </source>
</evidence>
<feature type="transmembrane region" description="Helical" evidence="7">
    <location>
        <begin position="205"/>
        <end position="225"/>
    </location>
</feature>
<dbReference type="PROSITE" id="PS00216">
    <property type="entry name" value="SUGAR_TRANSPORT_1"/>
    <property type="match status" value="1"/>
</dbReference>
<comment type="caution">
    <text evidence="9">The sequence shown here is derived from an EMBL/GenBank/DDBJ whole genome shotgun (WGS) entry which is preliminary data.</text>
</comment>
<feature type="transmembrane region" description="Helical" evidence="7">
    <location>
        <begin position="231"/>
        <end position="254"/>
    </location>
</feature>
<keyword evidence="3" id="KW-0813">Transport</keyword>
<dbReference type="PRINTS" id="PR00171">
    <property type="entry name" value="SUGRTRNSPORT"/>
</dbReference>
<evidence type="ECO:0000259" key="8">
    <source>
        <dbReference type="PROSITE" id="PS50850"/>
    </source>
</evidence>
<dbReference type="InterPro" id="IPR005828">
    <property type="entry name" value="MFS_sugar_transport-like"/>
</dbReference>
<dbReference type="InterPro" id="IPR003663">
    <property type="entry name" value="Sugar/inositol_transpt"/>
</dbReference>
<dbReference type="SUPFAM" id="SSF103473">
    <property type="entry name" value="MFS general substrate transporter"/>
    <property type="match status" value="1"/>
</dbReference>
<keyword evidence="4 7" id="KW-0812">Transmembrane</keyword>
<evidence type="ECO:0000313" key="9">
    <source>
        <dbReference type="EMBL" id="MDC2891227.1"/>
    </source>
</evidence>
<feature type="domain" description="Major facilitator superfamily (MFS) profile" evidence="8">
    <location>
        <begin position="1"/>
        <end position="260"/>
    </location>
</feature>
<comment type="subcellular location">
    <subcellularLocation>
        <location evidence="1">Membrane</location>
        <topology evidence="1">Multi-pass membrane protein</topology>
    </subcellularLocation>
</comment>
<feature type="transmembrane region" description="Helical" evidence="7">
    <location>
        <begin position="170"/>
        <end position="193"/>
    </location>
</feature>
<dbReference type="PROSITE" id="PS50850">
    <property type="entry name" value="MFS"/>
    <property type="match status" value="1"/>
</dbReference>
<evidence type="ECO:0000256" key="5">
    <source>
        <dbReference type="ARBA" id="ARBA00022989"/>
    </source>
</evidence>
<gene>
    <name evidence="9" type="ORF">PN838_23880</name>
</gene>
<name>A0ABT5FJ59_9GAMM</name>
<dbReference type="RefSeq" id="WP_272182252.1">
    <property type="nucleotide sequence ID" value="NZ_JAQOMS010000002.1"/>
</dbReference>
<evidence type="ECO:0000256" key="6">
    <source>
        <dbReference type="ARBA" id="ARBA00023136"/>
    </source>
</evidence>
<keyword evidence="6 7" id="KW-0472">Membrane</keyword>
<sequence length="274" mass="29987">MFSKRMRFVLFIAVSYAIVQGATGMNAVLFFAPMVFEQVGMSVEDTFMQTITTGVVGLLATLIAIGFVEKLGRRFLTVAGLVLVVVAHTSTYIGFEQANFVFSDNAVEVLSVELNQEGVDTAKIESLRGATFDNDVALKQKLKELFNKKELPIVSGPIINETIQGINAPLVLFGIFAFLAAFNLSIGPIMWVVFSEIFPNSVRSVALPVAALVQTISSWSIQQFFPWQLDSLGVASIFMLYAIIGAVGLVVMYFSLPETKGKTIEDIEQEYARA</sequence>
<feature type="transmembrane region" description="Helical" evidence="7">
    <location>
        <begin position="75"/>
        <end position="95"/>
    </location>
</feature>
<dbReference type="PANTHER" id="PTHR48023">
    <property type="entry name" value="D-XYLOSE-PROTON SYMPORTER-LIKE 2"/>
    <property type="match status" value="1"/>
</dbReference>
<dbReference type="InterPro" id="IPR036259">
    <property type="entry name" value="MFS_trans_sf"/>
</dbReference>
<dbReference type="InterPro" id="IPR020846">
    <property type="entry name" value="MFS_dom"/>
</dbReference>
<dbReference type="Gene3D" id="1.20.1250.20">
    <property type="entry name" value="MFS general substrate transporter like domains"/>
    <property type="match status" value="2"/>
</dbReference>
<dbReference type="PANTHER" id="PTHR48023:SF4">
    <property type="entry name" value="D-XYLOSE-PROTON SYMPORTER-LIKE 2"/>
    <property type="match status" value="1"/>
</dbReference>
<evidence type="ECO:0000256" key="2">
    <source>
        <dbReference type="ARBA" id="ARBA00010992"/>
    </source>
</evidence>
<feature type="transmembrane region" description="Helical" evidence="7">
    <location>
        <begin position="48"/>
        <end position="68"/>
    </location>
</feature>
<evidence type="ECO:0000256" key="4">
    <source>
        <dbReference type="ARBA" id="ARBA00022692"/>
    </source>
</evidence>
<evidence type="ECO:0000313" key="10">
    <source>
        <dbReference type="Proteomes" id="UP001528411"/>
    </source>
</evidence>
<accession>A0ABT5FJ59</accession>
<organism evidence="9 10">
    <name type="scientific">Psychrosphaera algicola</name>
    <dbReference type="NCBI Taxonomy" id="3023714"/>
    <lineage>
        <taxon>Bacteria</taxon>
        <taxon>Pseudomonadati</taxon>
        <taxon>Pseudomonadota</taxon>
        <taxon>Gammaproteobacteria</taxon>
        <taxon>Alteromonadales</taxon>
        <taxon>Pseudoalteromonadaceae</taxon>
        <taxon>Psychrosphaera</taxon>
    </lineage>
</organism>
<dbReference type="Proteomes" id="UP001528411">
    <property type="component" value="Unassembled WGS sequence"/>
</dbReference>
<proteinExistence type="inferred from homology"/>
<protein>
    <submittedName>
        <fullName evidence="9">MFS transporter</fullName>
    </submittedName>
</protein>
<comment type="similarity">
    <text evidence="2">Belongs to the major facilitator superfamily. Sugar transporter (TC 2.A.1.1) family.</text>
</comment>